<proteinExistence type="inferred from homology"/>
<organism evidence="7 8">
    <name type="scientific">Denticeps clupeoides</name>
    <name type="common">denticle herring</name>
    <dbReference type="NCBI Taxonomy" id="299321"/>
    <lineage>
        <taxon>Eukaryota</taxon>
        <taxon>Metazoa</taxon>
        <taxon>Chordata</taxon>
        <taxon>Craniata</taxon>
        <taxon>Vertebrata</taxon>
        <taxon>Euteleostomi</taxon>
        <taxon>Actinopterygii</taxon>
        <taxon>Neopterygii</taxon>
        <taxon>Teleostei</taxon>
        <taxon>Clupei</taxon>
        <taxon>Clupeiformes</taxon>
        <taxon>Denticipitoidei</taxon>
        <taxon>Denticipitidae</taxon>
        <taxon>Denticeps</taxon>
    </lineage>
</organism>
<reference evidence="7" key="2">
    <citation type="submission" date="2025-08" db="UniProtKB">
        <authorList>
            <consortium name="Ensembl"/>
        </authorList>
    </citation>
    <scope>IDENTIFICATION</scope>
</reference>
<dbReference type="RefSeq" id="XP_028829465.1">
    <property type="nucleotide sequence ID" value="XM_028973632.1"/>
</dbReference>
<evidence type="ECO:0000256" key="3">
    <source>
        <dbReference type="ARBA" id="ARBA00014675"/>
    </source>
</evidence>
<dbReference type="PANTHER" id="PTHR14700:SF0">
    <property type="entry name" value="PENTATRICOPEPTIDE REPEAT-CONTAINING PROTEIN 2, MITOCHONDRIAL"/>
    <property type="match status" value="1"/>
</dbReference>
<feature type="repeat" description="PPR" evidence="6">
    <location>
        <begin position="159"/>
        <end position="193"/>
    </location>
</feature>
<dbReference type="Ensembl" id="ENSDCDT00010010671.1">
    <property type="protein sequence ID" value="ENSDCDP00010010176.1"/>
    <property type="gene ID" value="ENSDCDG00010004522.1"/>
</dbReference>
<evidence type="ECO:0000256" key="4">
    <source>
        <dbReference type="ARBA" id="ARBA00022664"/>
    </source>
</evidence>
<keyword evidence="5" id="KW-0496">Mitochondrion</keyword>
<protein>
    <recommendedName>
        <fullName evidence="3">Pentatricopeptide repeat-containing protein 2, mitochondrial</fullName>
    </recommendedName>
</protein>
<reference evidence="7" key="3">
    <citation type="submission" date="2025-09" db="UniProtKB">
        <authorList>
            <consortium name="Ensembl"/>
        </authorList>
    </citation>
    <scope>IDENTIFICATION</scope>
</reference>
<dbReference type="InterPro" id="IPR034629">
    <property type="entry name" value="PTCD2"/>
</dbReference>
<dbReference type="GeneID" id="114786482"/>
<keyword evidence="8" id="KW-1185">Reference proteome</keyword>
<dbReference type="Proteomes" id="UP000694580">
    <property type="component" value="Chromosome 3"/>
</dbReference>
<dbReference type="Pfam" id="PF10037">
    <property type="entry name" value="MRP-S27"/>
    <property type="match status" value="1"/>
</dbReference>
<dbReference type="GO" id="GO:0005739">
    <property type="term" value="C:mitochondrion"/>
    <property type="evidence" value="ECO:0007669"/>
    <property type="project" value="UniProtKB-SubCell"/>
</dbReference>
<dbReference type="GO" id="GO:0006397">
    <property type="term" value="P:mRNA processing"/>
    <property type="evidence" value="ECO:0007669"/>
    <property type="project" value="UniProtKB-KW"/>
</dbReference>
<dbReference type="InterPro" id="IPR034913">
    <property type="entry name" value="mS27/PTCD2"/>
</dbReference>
<evidence type="ECO:0000256" key="6">
    <source>
        <dbReference type="PROSITE-ProRule" id="PRU00708"/>
    </source>
</evidence>
<dbReference type="GO" id="GO:0003723">
    <property type="term" value="F:RNA binding"/>
    <property type="evidence" value="ECO:0007669"/>
    <property type="project" value="TreeGrafter"/>
</dbReference>
<dbReference type="GO" id="GO:0007005">
    <property type="term" value="P:mitochondrion organization"/>
    <property type="evidence" value="ECO:0007669"/>
    <property type="project" value="TreeGrafter"/>
</dbReference>
<dbReference type="GO" id="GO:0050684">
    <property type="term" value="P:regulation of mRNA processing"/>
    <property type="evidence" value="ECO:0007669"/>
    <property type="project" value="InterPro"/>
</dbReference>
<sequence length="380" mass="43230">MALRALSVSVRVLLNDFPRKSILHGARQSGCLTCQIGAKRYLLSEDIVKLQDFQQRKLAVAHRLLGVKDEYFECFNQKLQRNELILKDELKQLLHLCQTADDMVTARAAIYRYHEENRNVSFGEFKFGPLFIRLCYELGLEDMAVATLTDRSMKGFFLDSTSFNIGIDMLFTKGCYEKALDVMAEMRNQGVPFSKDTFTLAFATCYKLNSQKSYKICTVLLEEGQMKGTLIPRQAFCFATALALKQKDLEKAQNIYSQIMNTESRLCTNLRVLILATSGSIKEALSVLSSALIPESPLIKKLEFCGEVVKVLQRMSVDGPWTRQVEQLLDQLQQAGQVTQLSMDDLLCHTPPGKRKPVRVLEERKSRRTLRPLKSSLFLE</sequence>
<dbReference type="AlphaFoldDB" id="A0AAY4AS52"/>
<reference evidence="7 8" key="1">
    <citation type="submission" date="2020-06" db="EMBL/GenBank/DDBJ databases">
        <authorList>
            <consortium name="Wellcome Sanger Institute Data Sharing"/>
        </authorList>
    </citation>
    <scope>NUCLEOTIDE SEQUENCE [LARGE SCALE GENOMIC DNA]</scope>
</reference>
<dbReference type="PROSITE" id="PS51375">
    <property type="entry name" value="PPR"/>
    <property type="match status" value="1"/>
</dbReference>
<evidence type="ECO:0000256" key="5">
    <source>
        <dbReference type="ARBA" id="ARBA00023128"/>
    </source>
</evidence>
<dbReference type="Gene3D" id="1.25.40.10">
    <property type="entry name" value="Tetratricopeptide repeat domain"/>
    <property type="match status" value="1"/>
</dbReference>
<evidence type="ECO:0000256" key="1">
    <source>
        <dbReference type="ARBA" id="ARBA00004173"/>
    </source>
</evidence>
<evidence type="ECO:0000313" key="7">
    <source>
        <dbReference type="Ensembl" id="ENSDCDP00010010176.1"/>
    </source>
</evidence>
<comment type="subcellular location">
    <subcellularLocation>
        <location evidence="1">Mitochondrion</location>
    </subcellularLocation>
</comment>
<gene>
    <name evidence="7" type="primary">PTCD2</name>
</gene>
<evidence type="ECO:0000313" key="8">
    <source>
        <dbReference type="Proteomes" id="UP000694580"/>
    </source>
</evidence>
<dbReference type="InterPro" id="IPR011990">
    <property type="entry name" value="TPR-like_helical_dom_sf"/>
</dbReference>
<dbReference type="PANTHER" id="PTHR14700">
    <property type="entry name" value="PENTATRICOPEPTIDE REPEAT-CONTAINING PROTEIN 2, MITOCHONDRIAL"/>
    <property type="match status" value="1"/>
</dbReference>
<comment type="similarity">
    <text evidence="2">Belongs to the PTCD2 family.</text>
</comment>
<keyword evidence="4" id="KW-0507">mRNA processing</keyword>
<evidence type="ECO:0000256" key="2">
    <source>
        <dbReference type="ARBA" id="ARBA00008677"/>
    </source>
</evidence>
<dbReference type="InterPro" id="IPR002885">
    <property type="entry name" value="PPR_rpt"/>
</dbReference>
<dbReference type="GeneTree" id="ENSGT00390000009329"/>
<accession>A0AAY4AS52</accession>
<name>A0AAY4AS52_9TELE</name>